<dbReference type="EMBL" id="KE525345">
    <property type="protein sequence ID" value="KFB49356.1"/>
    <property type="molecule type" value="Genomic_DNA"/>
</dbReference>
<dbReference type="AlphaFoldDB" id="A0A084WGL2"/>
<dbReference type="VEuPathDB" id="VectorBase:ASIS002106"/>
<dbReference type="Proteomes" id="UP000030765">
    <property type="component" value="Unassembled WGS sequence"/>
</dbReference>
<organism evidence="2">
    <name type="scientific">Anopheles sinensis</name>
    <name type="common">Mosquito</name>
    <dbReference type="NCBI Taxonomy" id="74873"/>
    <lineage>
        <taxon>Eukaryota</taxon>
        <taxon>Metazoa</taxon>
        <taxon>Ecdysozoa</taxon>
        <taxon>Arthropoda</taxon>
        <taxon>Hexapoda</taxon>
        <taxon>Insecta</taxon>
        <taxon>Pterygota</taxon>
        <taxon>Neoptera</taxon>
        <taxon>Endopterygota</taxon>
        <taxon>Diptera</taxon>
        <taxon>Nematocera</taxon>
        <taxon>Culicoidea</taxon>
        <taxon>Culicidae</taxon>
        <taxon>Anophelinae</taxon>
        <taxon>Anopheles</taxon>
    </lineage>
</organism>
<reference evidence="2 4" key="1">
    <citation type="journal article" date="2014" name="BMC Genomics">
        <title>Genome sequence of Anopheles sinensis provides insight into genetics basis of mosquito competence for malaria parasites.</title>
        <authorList>
            <person name="Zhou D."/>
            <person name="Zhang D."/>
            <person name="Ding G."/>
            <person name="Shi L."/>
            <person name="Hou Q."/>
            <person name="Ye Y."/>
            <person name="Xu Y."/>
            <person name="Zhou H."/>
            <person name="Xiong C."/>
            <person name="Li S."/>
            <person name="Yu J."/>
            <person name="Hong S."/>
            <person name="Yu X."/>
            <person name="Zou P."/>
            <person name="Chen C."/>
            <person name="Chang X."/>
            <person name="Wang W."/>
            <person name="Lv Y."/>
            <person name="Sun Y."/>
            <person name="Ma L."/>
            <person name="Shen B."/>
            <person name="Zhu C."/>
        </authorList>
    </citation>
    <scope>NUCLEOTIDE SEQUENCE [LARGE SCALE GENOMIC DNA]</scope>
</reference>
<dbReference type="EnsemblMetazoa" id="ASIC017511-RA">
    <property type="protein sequence ID" value="ASIC017511-PA"/>
    <property type="gene ID" value="ASIC017511"/>
</dbReference>
<evidence type="ECO:0000313" key="3">
    <source>
        <dbReference type="EnsemblMetazoa" id="ASIC017511-PA"/>
    </source>
</evidence>
<dbReference type="EMBL" id="ATLV01023601">
    <property type="status" value="NOT_ANNOTATED_CDS"/>
    <property type="molecule type" value="Genomic_DNA"/>
</dbReference>
<feature type="region of interest" description="Disordered" evidence="1">
    <location>
        <begin position="26"/>
        <end position="64"/>
    </location>
</feature>
<feature type="compositionally biased region" description="Acidic residues" evidence="1">
    <location>
        <begin position="38"/>
        <end position="47"/>
    </location>
</feature>
<protein>
    <submittedName>
        <fullName evidence="2 3">Uncharacterized protein</fullName>
    </submittedName>
</protein>
<evidence type="ECO:0000313" key="2">
    <source>
        <dbReference type="EMBL" id="KFB49356.1"/>
    </source>
</evidence>
<gene>
    <name evidence="2" type="ORF">ZHAS_00017511</name>
</gene>
<evidence type="ECO:0000313" key="4">
    <source>
        <dbReference type="Proteomes" id="UP000030765"/>
    </source>
</evidence>
<evidence type="ECO:0000256" key="1">
    <source>
        <dbReference type="SAM" id="MobiDB-lite"/>
    </source>
</evidence>
<feature type="region of interest" description="Disordered" evidence="1">
    <location>
        <begin position="78"/>
        <end position="106"/>
    </location>
</feature>
<accession>A0A084WGL2</accession>
<sequence length="106" mass="11819">MNVAIHKKTEYRRLAQNDFDESDSRTLLAAGSSGSSDSEFDQDEDDGINGGLLSGVNDRQKTTAGRWFRSTRGVIVDMDPLQGGRDNKSSDMYQPVYKQKNNQLNT</sequence>
<proteinExistence type="predicted"/>
<reference evidence="3" key="2">
    <citation type="submission" date="2020-05" db="UniProtKB">
        <authorList>
            <consortium name="EnsemblMetazoa"/>
        </authorList>
    </citation>
    <scope>IDENTIFICATION</scope>
</reference>
<name>A0A084WGL2_ANOSI</name>
<dbReference type="VEuPathDB" id="VectorBase:ASIC017511"/>
<keyword evidence="4" id="KW-1185">Reference proteome</keyword>